<evidence type="ECO:0000313" key="1">
    <source>
        <dbReference type="EMBL" id="KAF9493567.1"/>
    </source>
</evidence>
<dbReference type="Pfam" id="PF05742">
    <property type="entry name" value="TANGO2"/>
    <property type="match status" value="1"/>
</dbReference>
<comment type="caution">
    <text evidence="1">The sequence shown here is derived from an EMBL/GenBank/DDBJ whole genome shotgun (WGS) entry which is preliminary data.</text>
</comment>
<name>A0A9P6D710_PLEER</name>
<gene>
    <name evidence="1" type="ORF">BDN71DRAFT_1472501</name>
</gene>
<keyword evidence="2" id="KW-1185">Reference proteome</keyword>
<dbReference type="PANTHER" id="PTHR17985:SF8">
    <property type="entry name" value="TRANSPORT AND GOLGI ORGANIZATION PROTEIN 2 HOMOLOG"/>
    <property type="match status" value="1"/>
</dbReference>
<dbReference type="InterPro" id="IPR008551">
    <property type="entry name" value="TANGO2"/>
</dbReference>
<dbReference type="PANTHER" id="PTHR17985">
    <property type="entry name" value="SER/THR-RICH PROTEIN T10 IN DGCR REGION"/>
    <property type="match status" value="1"/>
</dbReference>
<dbReference type="GO" id="GO:0009306">
    <property type="term" value="P:protein secretion"/>
    <property type="evidence" value="ECO:0007669"/>
    <property type="project" value="TreeGrafter"/>
</dbReference>
<dbReference type="OrthoDB" id="191601at2759"/>
<dbReference type="Proteomes" id="UP000807025">
    <property type="component" value="Unassembled WGS sequence"/>
</dbReference>
<evidence type="ECO:0000313" key="2">
    <source>
        <dbReference type="Proteomes" id="UP000807025"/>
    </source>
</evidence>
<dbReference type="GO" id="GO:0005794">
    <property type="term" value="C:Golgi apparatus"/>
    <property type="evidence" value="ECO:0007669"/>
    <property type="project" value="TreeGrafter"/>
</dbReference>
<protein>
    <submittedName>
        <fullName evidence="1">DUF833-domain-containing protein</fullName>
    </submittedName>
</protein>
<reference evidence="1" key="1">
    <citation type="submission" date="2020-11" db="EMBL/GenBank/DDBJ databases">
        <authorList>
            <consortium name="DOE Joint Genome Institute"/>
            <person name="Ahrendt S."/>
            <person name="Riley R."/>
            <person name="Andreopoulos W."/>
            <person name="Labutti K."/>
            <person name="Pangilinan J."/>
            <person name="Ruiz-Duenas F.J."/>
            <person name="Barrasa J.M."/>
            <person name="Sanchez-Garcia M."/>
            <person name="Camarero S."/>
            <person name="Miyauchi S."/>
            <person name="Serrano A."/>
            <person name="Linde D."/>
            <person name="Babiker R."/>
            <person name="Drula E."/>
            <person name="Ayuso-Fernandez I."/>
            <person name="Pacheco R."/>
            <person name="Padilla G."/>
            <person name="Ferreira P."/>
            <person name="Barriuso J."/>
            <person name="Kellner H."/>
            <person name="Castanera R."/>
            <person name="Alfaro M."/>
            <person name="Ramirez L."/>
            <person name="Pisabarro A.G."/>
            <person name="Kuo A."/>
            <person name="Tritt A."/>
            <person name="Lipzen A."/>
            <person name="He G."/>
            <person name="Yan M."/>
            <person name="Ng V."/>
            <person name="Cullen D."/>
            <person name="Martin F."/>
            <person name="Rosso M.-N."/>
            <person name="Henrissat B."/>
            <person name="Hibbett D."/>
            <person name="Martinez A.T."/>
            <person name="Grigoriev I.V."/>
        </authorList>
    </citation>
    <scope>NUCLEOTIDE SEQUENCE</scope>
    <source>
        <strain evidence="1">ATCC 90797</strain>
    </source>
</reference>
<dbReference type="AlphaFoldDB" id="A0A9P6D710"/>
<dbReference type="EMBL" id="MU154583">
    <property type="protein sequence ID" value="KAF9493567.1"/>
    <property type="molecule type" value="Genomic_DNA"/>
</dbReference>
<proteinExistence type="predicted"/>
<dbReference type="GO" id="GO:0007030">
    <property type="term" value="P:Golgi organization"/>
    <property type="evidence" value="ECO:0007669"/>
    <property type="project" value="TreeGrafter"/>
</dbReference>
<organism evidence="1 2">
    <name type="scientific">Pleurotus eryngii</name>
    <name type="common">Boletus of the steppes</name>
    <dbReference type="NCBI Taxonomy" id="5323"/>
    <lineage>
        <taxon>Eukaryota</taxon>
        <taxon>Fungi</taxon>
        <taxon>Dikarya</taxon>
        <taxon>Basidiomycota</taxon>
        <taxon>Agaricomycotina</taxon>
        <taxon>Agaricomycetes</taxon>
        <taxon>Agaricomycetidae</taxon>
        <taxon>Agaricales</taxon>
        <taxon>Pleurotineae</taxon>
        <taxon>Pleurotaceae</taxon>
        <taxon>Pleurotus</taxon>
    </lineage>
</organism>
<sequence>MCITFWTLEHPKYALILCTNRDEFIDRPTENAHWHSFGHRAGPGLRSDIVLSGRDELAGGTWFGINRTGRVALLTNVTEPPSGQKFYSRGHLVSTFLLSDSSHPLEDEVEKIIPQDVQFAGFNLLLLAPAAAQADGDSKRTVCYDAALVTNYGGGGAITSRPITPQERVCGGFSNGVDGQDGQEWPKVQHGIRSFKSLIEELTPECEESQLTDRLFQMLAWRSPQPVQHRSQLRETIQVAPISITLESAQGSNSNHYATRLSTVLLVGRDGRVLFVERDIWTLEQNKVRRSEPPSQRVFRFQLENEAAT</sequence>
<accession>A0A9P6D710</accession>